<reference evidence="1" key="2">
    <citation type="submission" date="2022-06" db="UniProtKB">
        <authorList>
            <consortium name="EnsemblMetazoa"/>
        </authorList>
    </citation>
    <scope>IDENTIFICATION</scope>
    <source>
        <strain evidence="1">PS312</strain>
    </source>
</reference>
<dbReference type="EnsemblMetazoa" id="PPA17285.1">
    <property type="protein sequence ID" value="PPA17285.1"/>
    <property type="gene ID" value="WBGene00106839"/>
</dbReference>
<protein>
    <submittedName>
        <fullName evidence="1">Uncharacterized protein</fullName>
    </submittedName>
</protein>
<evidence type="ECO:0000313" key="2">
    <source>
        <dbReference type="Proteomes" id="UP000005239"/>
    </source>
</evidence>
<dbReference type="Proteomes" id="UP000005239">
    <property type="component" value="Unassembled WGS sequence"/>
</dbReference>
<name>A0A2A6BY77_PRIPA</name>
<accession>A0A8R1YBQ8</accession>
<dbReference type="AlphaFoldDB" id="A0A2A6BY77"/>
<accession>A0A2A6BY77</accession>
<evidence type="ECO:0000313" key="1">
    <source>
        <dbReference type="EnsemblMetazoa" id="PPA17285.1"/>
    </source>
</evidence>
<reference evidence="2" key="1">
    <citation type="journal article" date="2008" name="Nat. Genet.">
        <title>The Pristionchus pacificus genome provides a unique perspective on nematode lifestyle and parasitism.</title>
        <authorList>
            <person name="Dieterich C."/>
            <person name="Clifton S.W."/>
            <person name="Schuster L.N."/>
            <person name="Chinwalla A."/>
            <person name="Delehaunty K."/>
            <person name="Dinkelacker I."/>
            <person name="Fulton L."/>
            <person name="Fulton R."/>
            <person name="Godfrey J."/>
            <person name="Minx P."/>
            <person name="Mitreva M."/>
            <person name="Roeseler W."/>
            <person name="Tian H."/>
            <person name="Witte H."/>
            <person name="Yang S.P."/>
            <person name="Wilson R.K."/>
            <person name="Sommer R.J."/>
        </authorList>
    </citation>
    <scope>NUCLEOTIDE SEQUENCE [LARGE SCALE GENOMIC DNA]</scope>
    <source>
        <strain evidence="2">PS312</strain>
    </source>
</reference>
<proteinExistence type="predicted"/>
<keyword evidence="2" id="KW-1185">Reference proteome</keyword>
<sequence length="32" mass="4063">MRRRRRRTSRPLPYTRRPPVIHHRVTLRRTAL</sequence>
<organism evidence="1 2">
    <name type="scientific">Pristionchus pacificus</name>
    <name type="common">Parasitic nematode worm</name>
    <dbReference type="NCBI Taxonomy" id="54126"/>
    <lineage>
        <taxon>Eukaryota</taxon>
        <taxon>Metazoa</taxon>
        <taxon>Ecdysozoa</taxon>
        <taxon>Nematoda</taxon>
        <taxon>Chromadorea</taxon>
        <taxon>Rhabditida</taxon>
        <taxon>Rhabditina</taxon>
        <taxon>Diplogasteromorpha</taxon>
        <taxon>Diplogasteroidea</taxon>
        <taxon>Neodiplogasteridae</taxon>
        <taxon>Pristionchus</taxon>
    </lineage>
</organism>
<gene>
    <name evidence="1" type="primary">WBGene00106839</name>
</gene>